<feature type="transmembrane region" description="Helical" evidence="1">
    <location>
        <begin position="12"/>
        <end position="33"/>
    </location>
</feature>
<comment type="caution">
    <text evidence="2">The sequence shown here is derived from an EMBL/GenBank/DDBJ whole genome shotgun (WGS) entry which is preliminary data.</text>
</comment>
<evidence type="ECO:0000313" key="3">
    <source>
        <dbReference type="Proteomes" id="UP000016201"/>
    </source>
</evidence>
<organism evidence="2 3">
    <name type="scientific">Acinetobacter tandoii DSM 14970 = CIP 107469</name>
    <dbReference type="NCBI Taxonomy" id="1120927"/>
    <lineage>
        <taxon>Bacteria</taxon>
        <taxon>Pseudomonadati</taxon>
        <taxon>Pseudomonadota</taxon>
        <taxon>Gammaproteobacteria</taxon>
        <taxon>Moraxellales</taxon>
        <taxon>Moraxellaceae</taxon>
        <taxon>Acinetobacter</taxon>
    </lineage>
</organism>
<gene>
    <name evidence="2" type="ORF">I593_01938</name>
</gene>
<accession>R9AXX7</accession>
<proteinExistence type="predicted"/>
<dbReference type="Proteomes" id="UP000016201">
    <property type="component" value="Unassembled WGS sequence"/>
</dbReference>
<keyword evidence="1" id="KW-0472">Membrane</keyword>
<feature type="transmembrane region" description="Helical" evidence="1">
    <location>
        <begin position="45"/>
        <end position="64"/>
    </location>
</feature>
<keyword evidence="3" id="KW-1185">Reference proteome</keyword>
<dbReference type="AlphaFoldDB" id="R9AXX7"/>
<name>R9AXX7_9GAMM</name>
<dbReference type="EMBL" id="AQFM01000037">
    <property type="protein sequence ID" value="EOR07063.1"/>
    <property type="molecule type" value="Genomic_DNA"/>
</dbReference>
<sequence>MIKLNFAESILFVSLIFWPATLFILAILIAISYAYKKHPFGQYSLYFFIVVLIIFSGTALYMILQF</sequence>
<protein>
    <submittedName>
        <fullName evidence="2">Uncharacterized protein</fullName>
    </submittedName>
</protein>
<keyword evidence="1" id="KW-1133">Transmembrane helix</keyword>
<evidence type="ECO:0000256" key="1">
    <source>
        <dbReference type="SAM" id="Phobius"/>
    </source>
</evidence>
<evidence type="ECO:0000313" key="2">
    <source>
        <dbReference type="EMBL" id="EOR07063.1"/>
    </source>
</evidence>
<keyword evidence="1" id="KW-0812">Transmembrane</keyword>
<reference evidence="2 3" key="1">
    <citation type="submission" date="2013-03" db="EMBL/GenBank/DDBJ databases">
        <title>The Genome Sequence of Acinetobacter tandoii CIP 107469.</title>
        <authorList>
            <consortium name="The Broad Institute Genome Sequencing Platform"/>
            <consortium name="The Broad Institute Genome Sequencing Center for Infectious Disease"/>
            <person name="Cerqueira G."/>
            <person name="Feldgarden M."/>
            <person name="Courvalin P."/>
            <person name="Perichon B."/>
            <person name="Grillot-Courvalin C."/>
            <person name="Clermont D."/>
            <person name="Rocha E."/>
            <person name="Yoon E.-J."/>
            <person name="Nemec A."/>
            <person name="Walker B."/>
            <person name="Young S.K."/>
            <person name="Zeng Q."/>
            <person name="Gargeya S."/>
            <person name="Fitzgerald M."/>
            <person name="Haas B."/>
            <person name="Abouelleil A."/>
            <person name="Alvarado L."/>
            <person name="Arachchi H.M."/>
            <person name="Berlin A.M."/>
            <person name="Chapman S.B."/>
            <person name="Dewar J."/>
            <person name="Goldberg J."/>
            <person name="Griggs A."/>
            <person name="Gujja S."/>
            <person name="Hansen M."/>
            <person name="Howarth C."/>
            <person name="Imamovic A."/>
            <person name="Larimer J."/>
            <person name="McCowan C."/>
            <person name="Murphy C."/>
            <person name="Neiman D."/>
            <person name="Pearson M."/>
            <person name="Priest M."/>
            <person name="Roberts A."/>
            <person name="Saif S."/>
            <person name="Shea T."/>
            <person name="Sisk P."/>
            <person name="Sykes S."/>
            <person name="Wortman J."/>
            <person name="Nusbaum C."/>
            <person name="Birren B."/>
        </authorList>
    </citation>
    <scope>NUCLEOTIDE SEQUENCE [LARGE SCALE GENOMIC DNA]</scope>
    <source>
        <strain evidence="2 3">CIP 107469</strain>
    </source>
</reference>
<dbReference type="PATRIC" id="fig|1120927.3.peg.1881"/>